<dbReference type="EMBL" id="FOOE01000038">
    <property type="protein sequence ID" value="SFG24854.1"/>
    <property type="molecule type" value="Genomic_DNA"/>
</dbReference>
<dbReference type="InterPro" id="IPR050624">
    <property type="entry name" value="HTH-type_Tx_Regulator"/>
</dbReference>
<dbReference type="Pfam" id="PF00440">
    <property type="entry name" value="TetR_N"/>
    <property type="match status" value="1"/>
</dbReference>
<dbReference type="PANTHER" id="PTHR43479">
    <property type="entry name" value="ACREF/ENVCD OPERON REPRESSOR-RELATED"/>
    <property type="match status" value="1"/>
</dbReference>
<keyword evidence="5" id="KW-1185">Reference proteome</keyword>
<reference evidence="4 5" key="1">
    <citation type="submission" date="2016-10" db="EMBL/GenBank/DDBJ databases">
        <authorList>
            <person name="de Groot N.N."/>
        </authorList>
    </citation>
    <scope>NUCLEOTIDE SEQUENCE [LARGE SCALE GENOMIC DNA]</scope>
    <source>
        <strain evidence="4 5">NLAE-zl-G419</strain>
    </source>
</reference>
<feature type="DNA-binding region" description="H-T-H motif" evidence="2">
    <location>
        <begin position="28"/>
        <end position="47"/>
    </location>
</feature>
<dbReference type="PANTHER" id="PTHR43479:SF7">
    <property type="entry name" value="TETR-FAMILY TRANSCRIPTIONAL REGULATOR"/>
    <property type="match status" value="1"/>
</dbReference>
<dbReference type="Gene3D" id="1.10.357.10">
    <property type="entry name" value="Tetracycline Repressor, domain 2"/>
    <property type="match status" value="1"/>
</dbReference>
<dbReference type="RefSeq" id="WP_051196351.1">
    <property type="nucleotide sequence ID" value="NZ_BAAACD010000041.1"/>
</dbReference>
<gene>
    <name evidence="4" type="ORF">SAMN04487885_13810</name>
</gene>
<name>A0A1I2Q907_9CLOT</name>
<proteinExistence type="predicted"/>
<evidence type="ECO:0000259" key="3">
    <source>
        <dbReference type="PROSITE" id="PS50977"/>
    </source>
</evidence>
<accession>A0A1I2Q907</accession>
<dbReference type="InterPro" id="IPR039532">
    <property type="entry name" value="TetR_C_Firmicutes"/>
</dbReference>
<evidence type="ECO:0000256" key="1">
    <source>
        <dbReference type="ARBA" id="ARBA00023125"/>
    </source>
</evidence>
<dbReference type="AlphaFoldDB" id="A0A1I2Q907"/>
<dbReference type="Proteomes" id="UP000182135">
    <property type="component" value="Unassembled WGS sequence"/>
</dbReference>
<keyword evidence="1 2" id="KW-0238">DNA-binding</keyword>
<feature type="domain" description="HTH tetR-type" evidence="3">
    <location>
        <begin position="5"/>
        <end position="65"/>
    </location>
</feature>
<dbReference type="STRING" id="1529.SAMN04487885_13810"/>
<dbReference type="NCBIfam" id="TIGR02366">
    <property type="entry name" value="DHAK_reg"/>
    <property type="match status" value="1"/>
</dbReference>
<dbReference type="GO" id="GO:0003677">
    <property type="term" value="F:DNA binding"/>
    <property type="evidence" value="ECO:0007669"/>
    <property type="project" value="UniProtKB-UniRule"/>
</dbReference>
<evidence type="ECO:0000256" key="2">
    <source>
        <dbReference type="PROSITE-ProRule" id="PRU00335"/>
    </source>
</evidence>
<sequence length="190" mass="21820">MPGADLTKHVLADGLKEMMQSTPLSHISVGDISKHCKISRNTFYYHFRDKFDLVNWIFYTEITPKISNVVDVLHWADGLTELCLYMQENRKFYINAIRTEGQNSFSECLMEYYEILIKNILEDSNNALSLSEFEIEAISKFYSYALVGSIIEWAKDGMKTDPVPLIKLLEKTINGSLFQKVASSIEETPE</sequence>
<dbReference type="InterPro" id="IPR012738">
    <property type="entry name" value="Tscrpt_reg_DhaS"/>
</dbReference>
<dbReference type="OrthoDB" id="9810250at2"/>
<protein>
    <submittedName>
        <fullName evidence="4">Transcriptional regulator, TetR family</fullName>
    </submittedName>
</protein>
<organism evidence="4 5">
    <name type="scientific">Clostridium cadaveris</name>
    <dbReference type="NCBI Taxonomy" id="1529"/>
    <lineage>
        <taxon>Bacteria</taxon>
        <taxon>Bacillati</taxon>
        <taxon>Bacillota</taxon>
        <taxon>Clostridia</taxon>
        <taxon>Eubacteriales</taxon>
        <taxon>Clostridiaceae</taxon>
        <taxon>Clostridium</taxon>
    </lineage>
</organism>
<dbReference type="InterPro" id="IPR009057">
    <property type="entry name" value="Homeodomain-like_sf"/>
</dbReference>
<evidence type="ECO:0000313" key="4">
    <source>
        <dbReference type="EMBL" id="SFG24854.1"/>
    </source>
</evidence>
<dbReference type="InterPro" id="IPR001647">
    <property type="entry name" value="HTH_TetR"/>
</dbReference>
<dbReference type="Pfam" id="PF14278">
    <property type="entry name" value="TetR_C_8"/>
    <property type="match status" value="1"/>
</dbReference>
<dbReference type="SUPFAM" id="SSF46689">
    <property type="entry name" value="Homeodomain-like"/>
    <property type="match status" value="1"/>
</dbReference>
<dbReference type="eggNOG" id="COG1309">
    <property type="taxonomic scope" value="Bacteria"/>
</dbReference>
<evidence type="ECO:0000313" key="5">
    <source>
        <dbReference type="Proteomes" id="UP000182135"/>
    </source>
</evidence>
<dbReference type="PROSITE" id="PS50977">
    <property type="entry name" value="HTH_TETR_2"/>
    <property type="match status" value="1"/>
</dbReference>
<dbReference type="GeneID" id="90543297"/>